<dbReference type="EMBL" id="ASGP02000001">
    <property type="protein sequence ID" value="KAH9526122.1"/>
    <property type="molecule type" value="Genomic_DNA"/>
</dbReference>
<gene>
    <name evidence="1" type="ORF">DERF_000233</name>
</gene>
<comment type="caution">
    <text evidence="1">The sequence shown here is derived from an EMBL/GenBank/DDBJ whole genome shotgun (WGS) entry which is preliminary data.</text>
</comment>
<dbReference type="OrthoDB" id="10617116at2759"/>
<sequence>MDLIMSTDDSHLGGETILNDQTEQLFINSWLNQPQRKELLTSMQKHDPEFQQNHTSKEKKIEIIELGDDDDDELILLPSVNTISMIKSSFEEKGNDKRKLQCINERTKVESSIGSRFVESDKHAQFNYATVTENSSIKISDSSMVIQSRFNKQSGSKPRIPRTLPTKDGIIHFNHRFDDEQMDLIMSTDNSHLGGETILNDQTEQLFKNSWLNQPQRKELLTSMQKHDPEFQQNHTSKEKKIEIIELDDDDEQLNSLPSVSTISMMKSSFEEKGNDTRKLQCLNERAIVDSSIGSDEYAQFNYATVTENSSIKISDSSMVIQSRFNKQSGSKPRIPRTLPTKDGIIHFNHRFDDEQMDLIMSTDNSHLGGETILNDQTEHLFKNSWLNQPQQKEFSTSMEKHDPEFQQNHTSNEKKIEIIELDDDDDDELILLPSVNTISMMKSSSEEKGNDTRKPQCLNERTKVDSSIGSRFVESDEHFDNVNSVQNNYATVTENSSLKISDSSMVIQSRINKKTEPKPRITLPIEDGIIHFNHRFDDDKLPANFNFNFSSRKNKSKSNKDDYDLLDMSI</sequence>
<evidence type="ECO:0000313" key="1">
    <source>
        <dbReference type="EMBL" id="KAH9526122.1"/>
    </source>
</evidence>
<dbReference type="Proteomes" id="UP000790347">
    <property type="component" value="Unassembled WGS sequence"/>
</dbReference>
<organism evidence="1 2">
    <name type="scientific">Dermatophagoides farinae</name>
    <name type="common">American house dust mite</name>
    <dbReference type="NCBI Taxonomy" id="6954"/>
    <lineage>
        <taxon>Eukaryota</taxon>
        <taxon>Metazoa</taxon>
        <taxon>Ecdysozoa</taxon>
        <taxon>Arthropoda</taxon>
        <taxon>Chelicerata</taxon>
        <taxon>Arachnida</taxon>
        <taxon>Acari</taxon>
        <taxon>Acariformes</taxon>
        <taxon>Sarcoptiformes</taxon>
        <taxon>Astigmata</taxon>
        <taxon>Psoroptidia</taxon>
        <taxon>Analgoidea</taxon>
        <taxon>Pyroglyphidae</taxon>
        <taxon>Dermatophagoidinae</taxon>
        <taxon>Dermatophagoides</taxon>
    </lineage>
</organism>
<name>A0A922LA02_DERFA</name>
<keyword evidence="2" id="KW-1185">Reference proteome</keyword>
<evidence type="ECO:0000313" key="2">
    <source>
        <dbReference type="Proteomes" id="UP000790347"/>
    </source>
</evidence>
<reference evidence="1" key="2">
    <citation type="journal article" date="2022" name="Res Sq">
        <title>Comparative Genomics Reveals Insights into the Divergent Evolution of Astigmatic Mites and Household Pest Adaptations.</title>
        <authorList>
            <person name="Xiong Q."/>
            <person name="Wan A.T.-Y."/>
            <person name="Liu X.-Y."/>
            <person name="Fung C.S.-H."/>
            <person name="Xiao X."/>
            <person name="Malainual N."/>
            <person name="Hou J."/>
            <person name="Wang L."/>
            <person name="Wang M."/>
            <person name="Yang K."/>
            <person name="Cui Y."/>
            <person name="Leung E."/>
            <person name="Nong W."/>
            <person name="Shin S.-K."/>
            <person name="Au S."/>
            <person name="Jeong K.Y."/>
            <person name="Chew F.T."/>
            <person name="Hui J."/>
            <person name="Leung T.F."/>
            <person name="Tungtrongchitr A."/>
            <person name="Zhong N."/>
            <person name="Liu Z."/>
            <person name="Tsui S."/>
        </authorList>
    </citation>
    <scope>NUCLEOTIDE SEQUENCE</scope>
    <source>
        <strain evidence="1">Derf</strain>
        <tissue evidence="1">Whole organism</tissue>
    </source>
</reference>
<proteinExistence type="predicted"/>
<protein>
    <submittedName>
        <fullName evidence="1">Uncharacterized protein</fullName>
    </submittedName>
</protein>
<dbReference type="AlphaFoldDB" id="A0A922LA02"/>
<accession>A0A922LA02</accession>
<reference evidence="1" key="1">
    <citation type="submission" date="2013-05" db="EMBL/GenBank/DDBJ databases">
        <authorList>
            <person name="Yim A.K.Y."/>
            <person name="Chan T.F."/>
            <person name="Ji K.M."/>
            <person name="Liu X.Y."/>
            <person name="Zhou J.W."/>
            <person name="Li R.Q."/>
            <person name="Yang K.Y."/>
            <person name="Li J."/>
            <person name="Li M."/>
            <person name="Law P.T.W."/>
            <person name="Wu Y.L."/>
            <person name="Cai Z.L."/>
            <person name="Qin H."/>
            <person name="Bao Y."/>
            <person name="Leung R.K.K."/>
            <person name="Ng P.K.S."/>
            <person name="Zou J."/>
            <person name="Zhong X.J."/>
            <person name="Ran P.X."/>
            <person name="Zhong N.S."/>
            <person name="Liu Z.G."/>
            <person name="Tsui S.K.W."/>
        </authorList>
    </citation>
    <scope>NUCLEOTIDE SEQUENCE</scope>
    <source>
        <strain evidence="1">Derf</strain>
        <tissue evidence="1">Whole organism</tissue>
    </source>
</reference>